<accession>A0AAN5C7W6</accession>
<evidence type="ECO:0000313" key="1">
    <source>
        <dbReference type="EMBL" id="GMR33167.1"/>
    </source>
</evidence>
<dbReference type="CDD" id="cd09917">
    <property type="entry name" value="F-box_SF"/>
    <property type="match status" value="1"/>
</dbReference>
<comment type="caution">
    <text evidence="1">The sequence shown here is derived from an EMBL/GenBank/DDBJ whole genome shotgun (WGS) entry which is preliminary data.</text>
</comment>
<dbReference type="AlphaFoldDB" id="A0AAN5C7W6"/>
<proteinExistence type="predicted"/>
<keyword evidence="2" id="KW-1185">Reference proteome</keyword>
<evidence type="ECO:0008006" key="3">
    <source>
        <dbReference type="Google" id="ProtNLM"/>
    </source>
</evidence>
<name>A0AAN5C7W6_9BILA</name>
<gene>
    <name evidence="1" type="ORF">PMAYCL1PPCAC_03362</name>
</gene>
<sequence length="268" mass="31154">DVILHIIPYLGIIDRTNFAAACKRFYSLEARAEESYHDDWQNLENAFGIKLWNHGNSKYCAMRTCLDSLPSIHIFRVLRRIQKTHLMKNFEIEANLHEPKNMELLKFIFSLGAEVLSINHQQSKPPAKINLKIFESISCHCLYMLNVALVPKEMERFYEIMKASNTKCSLRVSVKNADDFLRIVMGINQPLFRRPLFFRNSSYNHKITTSRSNGEVYLSGVFLALVDGQYTAQIYMINENEARIELHHSTNTLNLHRKIRIPYASTVN</sequence>
<dbReference type="EMBL" id="BTRK01000001">
    <property type="protein sequence ID" value="GMR33167.1"/>
    <property type="molecule type" value="Genomic_DNA"/>
</dbReference>
<feature type="non-terminal residue" evidence="1">
    <location>
        <position position="1"/>
    </location>
</feature>
<reference evidence="2" key="1">
    <citation type="submission" date="2022-10" db="EMBL/GenBank/DDBJ databases">
        <title>Genome assembly of Pristionchus species.</title>
        <authorList>
            <person name="Yoshida K."/>
            <person name="Sommer R.J."/>
        </authorList>
    </citation>
    <scope>NUCLEOTIDE SEQUENCE [LARGE SCALE GENOMIC DNA]</scope>
    <source>
        <strain evidence="2">RS5460</strain>
    </source>
</reference>
<dbReference type="Proteomes" id="UP001328107">
    <property type="component" value="Unassembled WGS sequence"/>
</dbReference>
<protein>
    <recommendedName>
        <fullName evidence="3">F-box domain-containing protein</fullName>
    </recommendedName>
</protein>
<evidence type="ECO:0000313" key="2">
    <source>
        <dbReference type="Proteomes" id="UP001328107"/>
    </source>
</evidence>
<organism evidence="1 2">
    <name type="scientific">Pristionchus mayeri</name>
    <dbReference type="NCBI Taxonomy" id="1317129"/>
    <lineage>
        <taxon>Eukaryota</taxon>
        <taxon>Metazoa</taxon>
        <taxon>Ecdysozoa</taxon>
        <taxon>Nematoda</taxon>
        <taxon>Chromadorea</taxon>
        <taxon>Rhabditida</taxon>
        <taxon>Rhabditina</taxon>
        <taxon>Diplogasteromorpha</taxon>
        <taxon>Diplogasteroidea</taxon>
        <taxon>Neodiplogasteridae</taxon>
        <taxon>Pristionchus</taxon>
    </lineage>
</organism>